<protein>
    <submittedName>
        <fullName evidence="1">Uncharacterized protein</fullName>
    </submittedName>
</protein>
<dbReference type="OrthoDB" id="2364174at2759"/>
<dbReference type="EMBL" id="KB932935">
    <property type="protein sequence ID" value="EOO02026.1"/>
    <property type="molecule type" value="Genomic_DNA"/>
</dbReference>
<evidence type="ECO:0000313" key="2">
    <source>
        <dbReference type="Proteomes" id="UP000014074"/>
    </source>
</evidence>
<dbReference type="eggNOG" id="ENOG502S7M4">
    <property type="taxonomic scope" value="Eukaryota"/>
</dbReference>
<dbReference type="AlphaFoldDB" id="R8BRQ8"/>
<accession>R8BRQ8</accession>
<dbReference type="Proteomes" id="UP000014074">
    <property type="component" value="Unassembled WGS sequence"/>
</dbReference>
<dbReference type="GeneID" id="19322765"/>
<keyword evidence="2" id="KW-1185">Reference proteome</keyword>
<evidence type="ECO:0000313" key="1">
    <source>
        <dbReference type="EMBL" id="EOO02026.1"/>
    </source>
</evidence>
<organism evidence="1 2">
    <name type="scientific">Phaeoacremonium minimum (strain UCR-PA7)</name>
    <name type="common">Esca disease fungus</name>
    <name type="synonym">Togninia minima</name>
    <dbReference type="NCBI Taxonomy" id="1286976"/>
    <lineage>
        <taxon>Eukaryota</taxon>
        <taxon>Fungi</taxon>
        <taxon>Dikarya</taxon>
        <taxon>Ascomycota</taxon>
        <taxon>Pezizomycotina</taxon>
        <taxon>Sordariomycetes</taxon>
        <taxon>Sordariomycetidae</taxon>
        <taxon>Togniniales</taxon>
        <taxon>Togniniaceae</taxon>
        <taxon>Phaeoacremonium</taxon>
    </lineage>
</organism>
<sequence length="314" mass="35418">MPTRLPPADKLPLALRKNIRDTWETKLPDLEKQLSDVLGVSWTVDIDPKAVYPYAVEGYAKESLGSCLVEYVDSAIYQLKSFKDNYGADGLEELNKFCSAHILTMDLDEEQKFSYCGCDVKDGKLRILFGETRLAVNISDAVQKEYLHKALNEAPAPEGSEETFSYEARSSIKNDYESKIGDVQKKIGTILSRPEIKLVPNFQDTYAKLTAESKKSGTSLRSDWQTNIGSWTFSYFDGLATQLDWQKFGSDELLQEGFNEAVEKQAIAFRIVDKFKYASYCEVVVEDGVLYIQTTAERWGVNITDAAEKLVDQL</sequence>
<name>R8BRQ8_PHAM7</name>
<dbReference type="RefSeq" id="XP_007913296.1">
    <property type="nucleotide sequence ID" value="XM_007915105.1"/>
</dbReference>
<reference evidence="2" key="1">
    <citation type="journal article" date="2013" name="Genome Announc.">
        <title>Draft genome sequence of the ascomycete Phaeoacremonium aleophilum strain UCR-PA7, a causal agent of the esca disease complex in grapevines.</title>
        <authorList>
            <person name="Blanco-Ulate B."/>
            <person name="Rolshausen P."/>
            <person name="Cantu D."/>
        </authorList>
    </citation>
    <scope>NUCLEOTIDE SEQUENCE [LARGE SCALE GENOMIC DNA]</scope>
    <source>
        <strain evidence="2">UCR-PA7</strain>
    </source>
</reference>
<dbReference type="HOGENOM" id="CLU_061413_0_0_1"/>
<proteinExistence type="predicted"/>
<gene>
    <name evidence="1" type="ORF">UCRPA7_2509</name>
</gene>
<dbReference type="KEGG" id="tmn:UCRPA7_2509"/>